<gene>
    <name evidence="1" type="ORF">F2Q69_00009722</name>
</gene>
<proteinExistence type="predicted"/>
<sequence>MKKTWKVLAWQFTQLNSAMGDAPSQLKTADTPNGATLRTDKVELLLNPQSLLSYPILKHKENKGSAELMQGMMSPASNDTLEVIETTKVKIPKFQGESNESCCRMVEKWW</sequence>
<evidence type="ECO:0000313" key="1">
    <source>
        <dbReference type="EMBL" id="KAF3507588.1"/>
    </source>
</evidence>
<reference evidence="1" key="1">
    <citation type="submission" date="2019-12" db="EMBL/GenBank/DDBJ databases">
        <title>Genome sequencing and annotation of Brassica cretica.</title>
        <authorList>
            <person name="Studholme D.J."/>
            <person name="Sarris P."/>
        </authorList>
    </citation>
    <scope>NUCLEOTIDE SEQUENCE</scope>
    <source>
        <strain evidence="1">PFS-109/04</strain>
        <tissue evidence="1">Leaf</tissue>
    </source>
</reference>
<protein>
    <submittedName>
        <fullName evidence="1">Uncharacterized protein</fullName>
    </submittedName>
</protein>
<comment type="caution">
    <text evidence="1">The sequence shown here is derived from an EMBL/GenBank/DDBJ whole genome shotgun (WGS) entry which is preliminary data.</text>
</comment>
<evidence type="ECO:0000313" key="2">
    <source>
        <dbReference type="Proteomes" id="UP000712600"/>
    </source>
</evidence>
<dbReference type="AlphaFoldDB" id="A0A8S9NRH7"/>
<dbReference type="Proteomes" id="UP000712600">
    <property type="component" value="Unassembled WGS sequence"/>
</dbReference>
<organism evidence="1 2">
    <name type="scientific">Brassica cretica</name>
    <name type="common">Mustard</name>
    <dbReference type="NCBI Taxonomy" id="69181"/>
    <lineage>
        <taxon>Eukaryota</taxon>
        <taxon>Viridiplantae</taxon>
        <taxon>Streptophyta</taxon>
        <taxon>Embryophyta</taxon>
        <taxon>Tracheophyta</taxon>
        <taxon>Spermatophyta</taxon>
        <taxon>Magnoliopsida</taxon>
        <taxon>eudicotyledons</taxon>
        <taxon>Gunneridae</taxon>
        <taxon>Pentapetalae</taxon>
        <taxon>rosids</taxon>
        <taxon>malvids</taxon>
        <taxon>Brassicales</taxon>
        <taxon>Brassicaceae</taxon>
        <taxon>Brassiceae</taxon>
        <taxon>Brassica</taxon>
    </lineage>
</organism>
<dbReference type="EMBL" id="QGKX02001521">
    <property type="protein sequence ID" value="KAF3507588.1"/>
    <property type="molecule type" value="Genomic_DNA"/>
</dbReference>
<name>A0A8S9NRH7_BRACR</name>
<accession>A0A8S9NRH7</accession>